<organism evidence="1 2">
    <name type="scientific">Aphanizomenon flos-aquae WA102</name>
    <dbReference type="NCBI Taxonomy" id="1710896"/>
    <lineage>
        <taxon>Bacteria</taxon>
        <taxon>Bacillati</taxon>
        <taxon>Cyanobacteriota</taxon>
        <taxon>Cyanophyceae</taxon>
        <taxon>Nostocales</taxon>
        <taxon>Aphanizomenonaceae</taxon>
        <taxon>Aphanizomenon</taxon>
    </lineage>
</organism>
<sequence length="147" mass="15517">MAQIPLPERGQPLDVAYISRLAQEINNLSRDASTARYDYITIDTKDSGPQNKKMSEVRVLGVIKKLPAGKTVTAAEEIGFTHSFNGEFKFAPIVTATAINVGGGSAGGNVTVILKDPTTSGIEGTVRFNESGTATVNVNLIIIGVPN</sequence>
<name>A0A1B7X888_APHFL</name>
<protein>
    <submittedName>
        <fullName evidence="1">Uncharacterized protein</fullName>
    </submittedName>
</protein>
<proteinExistence type="predicted"/>
<gene>
    <name evidence="1" type="ORF">AN484_01215</name>
</gene>
<evidence type="ECO:0000313" key="2">
    <source>
        <dbReference type="Proteomes" id="UP000092093"/>
    </source>
</evidence>
<dbReference type="EMBL" id="LJOW01000002">
    <property type="protein sequence ID" value="OBQ45615.1"/>
    <property type="molecule type" value="Genomic_DNA"/>
</dbReference>
<accession>A0A1B7X888</accession>
<dbReference type="AlphaFoldDB" id="A0A1B7X888"/>
<comment type="caution">
    <text evidence="1">The sequence shown here is derived from an EMBL/GenBank/DDBJ whole genome shotgun (WGS) entry which is preliminary data.</text>
</comment>
<dbReference type="Proteomes" id="UP000092093">
    <property type="component" value="Unassembled WGS sequence"/>
</dbReference>
<reference evidence="1 2" key="1">
    <citation type="submission" date="2015-09" db="EMBL/GenBank/DDBJ databases">
        <title>Aphanizomenon flos-aquae WA102.</title>
        <authorList>
            <person name="Driscoll C."/>
        </authorList>
    </citation>
    <scope>NUCLEOTIDE SEQUENCE [LARGE SCALE GENOMIC DNA]</scope>
    <source>
        <strain evidence="1">WA102</strain>
    </source>
</reference>
<evidence type="ECO:0000313" key="1">
    <source>
        <dbReference type="EMBL" id="OBQ45615.1"/>
    </source>
</evidence>